<dbReference type="Gene3D" id="6.10.250.1080">
    <property type="match status" value="1"/>
</dbReference>
<keyword evidence="1" id="KW-0175">Coiled coil</keyword>
<name>K0T170_THAOC</name>
<protein>
    <submittedName>
        <fullName evidence="3">Uncharacterized protein</fullName>
    </submittedName>
</protein>
<evidence type="ECO:0000313" key="3">
    <source>
        <dbReference type="EMBL" id="EJK71490.1"/>
    </source>
</evidence>
<sequence length="292" mass="32768">MFCRTTTLITLTLSSKASRNRVTSWIFTFRWHQRLRDPLRLTCQRSVGEAMMDLFELGDLMVNLEVISYHTKSKADTVCENVEAIARGSVQYRLFRHEQSESARSGACVRRGMPVRVGEHFAEAEKDRASSFFSVYACFPSFISRPLSLRSLPIPIIPGPLPSSPSARGASPSPQHSAHKNDSQTHKKKSRVGTMDLSTDDLLRGLVRRVDELEAARSDLASRVEALRGDNDSLRRETRGLQQVTGRLKQKVDGLTRDNAILREEIASLKYGESTAAKSRKRPKTEHLALTT</sequence>
<feature type="coiled-coil region" evidence="1">
    <location>
        <begin position="203"/>
        <end position="237"/>
    </location>
</feature>
<evidence type="ECO:0000313" key="4">
    <source>
        <dbReference type="Proteomes" id="UP000266841"/>
    </source>
</evidence>
<dbReference type="OrthoDB" id="56417at2759"/>
<feature type="compositionally biased region" description="Low complexity" evidence="2">
    <location>
        <begin position="164"/>
        <end position="174"/>
    </location>
</feature>
<dbReference type="AlphaFoldDB" id="K0T170"/>
<feature type="non-terminal residue" evidence="3">
    <location>
        <position position="292"/>
    </location>
</feature>
<comment type="caution">
    <text evidence="3">The sequence shown here is derived from an EMBL/GenBank/DDBJ whole genome shotgun (WGS) entry which is preliminary data.</text>
</comment>
<evidence type="ECO:0000256" key="2">
    <source>
        <dbReference type="SAM" id="MobiDB-lite"/>
    </source>
</evidence>
<dbReference type="Proteomes" id="UP000266841">
    <property type="component" value="Unassembled WGS sequence"/>
</dbReference>
<keyword evidence="4" id="KW-1185">Reference proteome</keyword>
<accession>K0T170</accession>
<proteinExistence type="predicted"/>
<dbReference type="EMBL" id="AGNL01007165">
    <property type="protein sequence ID" value="EJK71490.1"/>
    <property type="molecule type" value="Genomic_DNA"/>
</dbReference>
<gene>
    <name evidence="3" type="ORF">THAOC_07061</name>
</gene>
<organism evidence="3 4">
    <name type="scientific">Thalassiosira oceanica</name>
    <name type="common">Marine diatom</name>
    <dbReference type="NCBI Taxonomy" id="159749"/>
    <lineage>
        <taxon>Eukaryota</taxon>
        <taxon>Sar</taxon>
        <taxon>Stramenopiles</taxon>
        <taxon>Ochrophyta</taxon>
        <taxon>Bacillariophyta</taxon>
        <taxon>Coscinodiscophyceae</taxon>
        <taxon>Thalassiosirophycidae</taxon>
        <taxon>Thalassiosirales</taxon>
        <taxon>Thalassiosiraceae</taxon>
        <taxon>Thalassiosira</taxon>
    </lineage>
</organism>
<evidence type="ECO:0000256" key="1">
    <source>
        <dbReference type="SAM" id="Coils"/>
    </source>
</evidence>
<feature type="region of interest" description="Disordered" evidence="2">
    <location>
        <begin position="160"/>
        <end position="195"/>
    </location>
</feature>
<reference evidence="3 4" key="1">
    <citation type="journal article" date="2012" name="Genome Biol.">
        <title>Genome and low-iron response of an oceanic diatom adapted to chronic iron limitation.</title>
        <authorList>
            <person name="Lommer M."/>
            <person name="Specht M."/>
            <person name="Roy A.S."/>
            <person name="Kraemer L."/>
            <person name="Andreson R."/>
            <person name="Gutowska M.A."/>
            <person name="Wolf J."/>
            <person name="Bergner S.V."/>
            <person name="Schilhabel M.B."/>
            <person name="Klostermeier U.C."/>
            <person name="Beiko R.G."/>
            <person name="Rosenstiel P."/>
            <person name="Hippler M."/>
            <person name="Laroche J."/>
        </authorList>
    </citation>
    <scope>NUCLEOTIDE SEQUENCE [LARGE SCALE GENOMIC DNA]</scope>
    <source>
        <strain evidence="3 4">CCMP1005</strain>
    </source>
</reference>